<dbReference type="CDD" id="cd02205">
    <property type="entry name" value="CBS_pair_SF"/>
    <property type="match status" value="1"/>
</dbReference>
<name>A4RXZ1_OSTLU</name>
<dbReference type="InterPro" id="IPR044781">
    <property type="entry name" value="At5g10690-like"/>
</dbReference>
<gene>
    <name evidence="4" type="ORF">OSTLU_92797</name>
</gene>
<dbReference type="HOGENOM" id="CLU_339611_0_0_1"/>
<evidence type="ECO:0000313" key="5">
    <source>
        <dbReference type="Proteomes" id="UP000001568"/>
    </source>
</evidence>
<dbReference type="Pfam" id="PF01535">
    <property type="entry name" value="PPR"/>
    <property type="match status" value="1"/>
</dbReference>
<sequence length="837" mass="90427">MATRARDEDAGARARTRTRGIARATTAGDAGNARRGERARAAAWGERGRDEGGDDARDGTATRGRRGERGGRRGRGVERGFDAWEHLTATGGTMDPMVEAHEIEDDGWASPFDEENDAFVGTPERAAALDEEIRSVKPQGFQSVGSQSRDSGKVTYGLRPLYGKLLTKKIKELGDARRLDAVFDLLEMSAIPTTPKGRKITMGAVIGACVKCNELDTAYKLLMKLDGVSECGAGAPAYSALMLGYARQGRLTEALGLLEQWEKGRGPKDGKFGVGKRGNIVLRGSWKWSKDDVPKYGKRDDMGTQWHPKRTATTRMLFAALDACATNGDVRRTRTFMKRITTWEGRVRGGDNFNEDEYIWNALVKACARSQDALGCLNILPEMSKAGVEPTRVTYNITISACAKAGRPDWCRALLRRMDRIKDANVHPNEISYTTTLVAETAAARDIVGGEFAGGVDVVKDLWSRFIAKGVKQDGIVVGAFVNAFVAYGDIDTALTALDFGYEKKMYISPSVYFSAMRLLATNGDEQGVRKLSSKLQRKNKSGEIKAECDMFEAEACAAAGNVEGARAAIFRVQNGNEEAAARVFRDRSSGVLVALFVQEVLECDANFDNAAQSFDEEDDDGAQEFDPLDDDVVLNHNGSLCRWEKPDVWSVTQALDLLDGAWSYDEFDEQGIGASPAPPPRGGWANAVQVGAVEPLLFKKGVAPGEPIASVLPNVGECMRRGDIVRRSDSVADALESLGANVNAVVIDDETGIPVGTFRRADGCVGTDITVGQVMSAAPERLSLDETTVGDVAMMCVRDSAALIAVVDEQGCIVGALRQDDVLTNARVNGDDASPR</sequence>
<keyword evidence="1" id="KW-0677">Repeat</keyword>
<feature type="repeat" description="PPR" evidence="2">
    <location>
        <begin position="356"/>
        <end position="390"/>
    </location>
</feature>
<dbReference type="PROSITE" id="PS51375">
    <property type="entry name" value="PPR"/>
    <property type="match status" value="1"/>
</dbReference>
<dbReference type="InterPro" id="IPR002885">
    <property type="entry name" value="PPR_rpt"/>
</dbReference>
<evidence type="ECO:0000256" key="3">
    <source>
        <dbReference type="SAM" id="MobiDB-lite"/>
    </source>
</evidence>
<evidence type="ECO:0008006" key="6">
    <source>
        <dbReference type="Google" id="ProtNLM"/>
    </source>
</evidence>
<dbReference type="RefSeq" id="XP_001418080.1">
    <property type="nucleotide sequence ID" value="XM_001418043.1"/>
</dbReference>
<protein>
    <recommendedName>
        <fullName evidence="6">CBS domain-containing protein</fullName>
    </recommendedName>
</protein>
<dbReference type="OMA" id="MFEAEAC"/>
<dbReference type="STRING" id="436017.A4RXZ1"/>
<feature type="compositionally biased region" description="Basic and acidic residues" evidence="3">
    <location>
        <begin position="32"/>
        <end position="77"/>
    </location>
</feature>
<dbReference type="Gramene" id="ABO96373">
    <property type="protein sequence ID" value="ABO96373"/>
    <property type="gene ID" value="OSTLU_92797"/>
</dbReference>
<dbReference type="GeneID" id="5001993"/>
<evidence type="ECO:0000256" key="1">
    <source>
        <dbReference type="ARBA" id="ARBA00022737"/>
    </source>
</evidence>
<dbReference type="eggNOG" id="KOG4197">
    <property type="taxonomic scope" value="Eukaryota"/>
</dbReference>
<dbReference type="KEGG" id="olu:OSTLU_92797"/>
<reference evidence="4 5" key="1">
    <citation type="journal article" date="2007" name="Proc. Natl. Acad. Sci. U.S.A.">
        <title>The tiny eukaryote Ostreococcus provides genomic insights into the paradox of plankton speciation.</title>
        <authorList>
            <person name="Palenik B."/>
            <person name="Grimwood J."/>
            <person name="Aerts A."/>
            <person name="Rouze P."/>
            <person name="Salamov A."/>
            <person name="Putnam N."/>
            <person name="Dupont C."/>
            <person name="Jorgensen R."/>
            <person name="Derelle E."/>
            <person name="Rombauts S."/>
            <person name="Zhou K."/>
            <person name="Otillar R."/>
            <person name="Merchant S.S."/>
            <person name="Podell S."/>
            <person name="Gaasterland T."/>
            <person name="Napoli C."/>
            <person name="Gendler K."/>
            <person name="Manuell A."/>
            <person name="Tai V."/>
            <person name="Vallon O."/>
            <person name="Piganeau G."/>
            <person name="Jancek S."/>
            <person name="Heijde M."/>
            <person name="Jabbari K."/>
            <person name="Bowler C."/>
            <person name="Lohr M."/>
            <person name="Robbens S."/>
            <person name="Werner G."/>
            <person name="Dubchak I."/>
            <person name="Pazour G.J."/>
            <person name="Ren Q."/>
            <person name="Paulsen I."/>
            <person name="Delwiche C."/>
            <person name="Schmutz J."/>
            <person name="Rokhsar D."/>
            <person name="Van de Peer Y."/>
            <person name="Moreau H."/>
            <person name="Grigoriev I.V."/>
        </authorList>
    </citation>
    <scope>NUCLEOTIDE SEQUENCE [LARGE SCALE GENOMIC DNA]</scope>
    <source>
        <strain evidence="4 5">CCE9901</strain>
    </source>
</reference>
<accession>A4RXZ1</accession>
<dbReference type="Gene3D" id="3.10.580.10">
    <property type="entry name" value="CBS-domain"/>
    <property type="match status" value="1"/>
</dbReference>
<dbReference type="PANTHER" id="PTHR47581:SF2">
    <property type="entry name" value="OS09G0431600 PROTEIN"/>
    <property type="match status" value="1"/>
</dbReference>
<dbReference type="AlphaFoldDB" id="A4RXZ1"/>
<feature type="region of interest" description="Disordered" evidence="3">
    <location>
        <begin position="1"/>
        <end position="77"/>
    </location>
</feature>
<feature type="compositionally biased region" description="Basic and acidic residues" evidence="3">
    <location>
        <begin position="1"/>
        <end position="12"/>
    </location>
</feature>
<dbReference type="SUPFAM" id="SSF54631">
    <property type="entry name" value="CBS-domain pair"/>
    <property type="match status" value="1"/>
</dbReference>
<dbReference type="Gene3D" id="1.25.40.10">
    <property type="entry name" value="Tetratricopeptide repeat domain"/>
    <property type="match status" value="2"/>
</dbReference>
<dbReference type="EMBL" id="CP000585">
    <property type="protein sequence ID" value="ABO96373.1"/>
    <property type="molecule type" value="Genomic_DNA"/>
</dbReference>
<organism evidence="4 5">
    <name type="scientific">Ostreococcus lucimarinus (strain CCE9901)</name>
    <dbReference type="NCBI Taxonomy" id="436017"/>
    <lineage>
        <taxon>Eukaryota</taxon>
        <taxon>Viridiplantae</taxon>
        <taxon>Chlorophyta</taxon>
        <taxon>Mamiellophyceae</taxon>
        <taxon>Mamiellales</taxon>
        <taxon>Bathycoccaceae</taxon>
        <taxon>Ostreococcus</taxon>
    </lineage>
</organism>
<proteinExistence type="predicted"/>
<dbReference type="PANTHER" id="PTHR47581">
    <property type="entry name" value="OS09G0431600 PROTEIN"/>
    <property type="match status" value="1"/>
</dbReference>
<dbReference type="Pfam" id="PF13041">
    <property type="entry name" value="PPR_2"/>
    <property type="match status" value="1"/>
</dbReference>
<feature type="compositionally biased region" description="Low complexity" evidence="3">
    <location>
        <begin position="21"/>
        <end position="31"/>
    </location>
</feature>
<dbReference type="InterPro" id="IPR046342">
    <property type="entry name" value="CBS_dom_sf"/>
</dbReference>
<dbReference type="NCBIfam" id="TIGR00756">
    <property type="entry name" value="PPR"/>
    <property type="match status" value="1"/>
</dbReference>
<keyword evidence="5" id="KW-1185">Reference proteome</keyword>
<dbReference type="InterPro" id="IPR011990">
    <property type="entry name" value="TPR-like_helical_dom_sf"/>
</dbReference>
<evidence type="ECO:0000256" key="2">
    <source>
        <dbReference type="PROSITE-ProRule" id="PRU00708"/>
    </source>
</evidence>
<evidence type="ECO:0000313" key="4">
    <source>
        <dbReference type="EMBL" id="ABO96373.1"/>
    </source>
</evidence>
<dbReference type="Proteomes" id="UP000001568">
    <property type="component" value="Chromosome 5"/>
</dbReference>
<dbReference type="OrthoDB" id="185373at2759"/>